<name>A0A072P6C5_9EURO</name>
<gene>
    <name evidence="2" type="ORF">A1O9_08419</name>
</gene>
<evidence type="ECO:0000256" key="1">
    <source>
        <dbReference type="SAM" id="MobiDB-lite"/>
    </source>
</evidence>
<keyword evidence="3" id="KW-1185">Reference proteome</keyword>
<evidence type="ECO:0000313" key="3">
    <source>
        <dbReference type="Proteomes" id="UP000027920"/>
    </source>
</evidence>
<dbReference type="RefSeq" id="XP_013258259.1">
    <property type="nucleotide sequence ID" value="XM_013402805.1"/>
</dbReference>
<comment type="caution">
    <text evidence="2">The sequence shown here is derived from an EMBL/GenBank/DDBJ whole genome shotgun (WGS) entry which is preliminary data.</text>
</comment>
<dbReference type="HOGENOM" id="CLU_390806_0_0_1"/>
<proteinExistence type="predicted"/>
<feature type="compositionally biased region" description="Basic residues" evidence="1">
    <location>
        <begin position="110"/>
        <end position="122"/>
    </location>
</feature>
<feature type="compositionally biased region" description="Basic and acidic residues" evidence="1">
    <location>
        <begin position="91"/>
        <end position="102"/>
    </location>
</feature>
<protein>
    <submittedName>
        <fullName evidence="2">Uncharacterized protein</fullName>
    </submittedName>
</protein>
<reference evidence="2 3" key="1">
    <citation type="submission" date="2013-03" db="EMBL/GenBank/DDBJ databases">
        <title>The Genome Sequence of Exophiala aquamarina CBS 119918.</title>
        <authorList>
            <consortium name="The Broad Institute Genomics Platform"/>
            <person name="Cuomo C."/>
            <person name="de Hoog S."/>
            <person name="Gorbushina A."/>
            <person name="Walker B."/>
            <person name="Young S.K."/>
            <person name="Zeng Q."/>
            <person name="Gargeya S."/>
            <person name="Fitzgerald M."/>
            <person name="Haas B."/>
            <person name="Abouelleil A."/>
            <person name="Allen A.W."/>
            <person name="Alvarado L."/>
            <person name="Arachchi H.M."/>
            <person name="Berlin A.M."/>
            <person name="Chapman S.B."/>
            <person name="Gainer-Dewar J."/>
            <person name="Goldberg J."/>
            <person name="Griggs A."/>
            <person name="Gujja S."/>
            <person name="Hansen M."/>
            <person name="Howarth C."/>
            <person name="Imamovic A."/>
            <person name="Ireland A."/>
            <person name="Larimer J."/>
            <person name="McCowan C."/>
            <person name="Murphy C."/>
            <person name="Pearson M."/>
            <person name="Poon T.W."/>
            <person name="Priest M."/>
            <person name="Roberts A."/>
            <person name="Saif S."/>
            <person name="Shea T."/>
            <person name="Sisk P."/>
            <person name="Sykes S."/>
            <person name="Wortman J."/>
            <person name="Nusbaum C."/>
            <person name="Birren B."/>
        </authorList>
    </citation>
    <scope>NUCLEOTIDE SEQUENCE [LARGE SCALE GENOMIC DNA]</scope>
    <source>
        <strain evidence="2 3">CBS 119918</strain>
    </source>
</reference>
<sequence>MAIGKAKVPEYPRPVSPVSADEHPICRNTIVYDEGDESSEDSEMPRAAKRRRIESYATAYLRGETLFIASAQLKGPFSNGWQNPWRRRGGQRPEKETARLEVPETTIRSQPRRSARSLHHGARMSSSRSTPISPVIQPIKQTLTSSQANVLNAVSSNLQASVTHTGVPSSKNQQVEDWLKKNDGYSKAEEHQPHSSPTPMVGLVRVRTKKWESPVINIEFPPLVDDVVSLAALPPLRQPDLRNGRAVLPMTEPQQPKSELCKPMLIASGSVGPTLETTSQHMQENVLDVKGRSKPIAESDPPAEITSFAAKRRSLHTIPPSSHLPAFEYRRAIAREATHSIEPAEEVNSAPEAPAGQTTEADVVPDADNQVDSNGQSASLHTAEERLSSGLPGITTVLPDNVHPNQGTPNDIPSAQIPTQMPLQSAPSNLSGTGVLLQEPEQGIAQTAYHSPLKQILPDATEPPTEDSLSKSFVALEQSVDKNTPLQSVQVPAPLHLAVTPNPKLSNPSDTQEMIESITPFEFSTVKKNKAGRIQNIPALRTATKTRTTRIRKRASFAPEEASSGSAAGSLKAVMKVAKSAIVNLDSLKGLKSTWDDEDEDINSMHHIQGSTPRFASSEVAMKIGTPRGILKPSSNPSAPAPTGTHRTSSSAKQDAQQVRALDMIEGELEQPQDDFDVNAAIDDLGSFLGTWDVEKEALGFSEAQG</sequence>
<feature type="region of interest" description="Disordered" evidence="1">
    <location>
        <begin position="80"/>
        <end position="132"/>
    </location>
</feature>
<dbReference type="STRING" id="1182545.A0A072P6C5"/>
<feature type="compositionally biased region" description="Polar residues" evidence="1">
    <location>
        <begin position="645"/>
        <end position="657"/>
    </location>
</feature>
<dbReference type="Proteomes" id="UP000027920">
    <property type="component" value="Unassembled WGS sequence"/>
</dbReference>
<evidence type="ECO:0000313" key="2">
    <source>
        <dbReference type="EMBL" id="KEF55669.1"/>
    </source>
</evidence>
<feature type="region of interest" description="Disordered" evidence="1">
    <location>
        <begin position="1"/>
        <end position="22"/>
    </location>
</feature>
<dbReference type="EMBL" id="AMGV01000007">
    <property type="protein sequence ID" value="KEF55669.1"/>
    <property type="molecule type" value="Genomic_DNA"/>
</dbReference>
<feature type="region of interest" description="Disordered" evidence="1">
    <location>
        <begin position="627"/>
        <end position="657"/>
    </location>
</feature>
<dbReference type="GeneID" id="25283332"/>
<dbReference type="VEuPathDB" id="FungiDB:A1O9_08419"/>
<dbReference type="AlphaFoldDB" id="A0A072P6C5"/>
<accession>A0A072P6C5</accession>
<organism evidence="2 3">
    <name type="scientific">Exophiala aquamarina CBS 119918</name>
    <dbReference type="NCBI Taxonomy" id="1182545"/>
    <lineage>
        <taxon>Eukaryota</taxon>
        <taxon>Fungi</taxon>
        <taxon>Dikarya</taxon>
        <taxon>Ascomycota</taxon>
        <taxon>Pezizomycotina</taxon>
        <taxon>Eurotiomycetes</taxon>
        <taxon>Chaetothyriomycetidae</taxon>
        <taxon>Chaetothyriales</taxon>
        <taxon>Herpotrichiellaceae</taxon>
        <taxon>Exophiala</taxon>
    </lineage>
</organism>
<dbReference type="OrthoDB" id="5419922at2759"/>